<gene>
    <name evidence="1" type="ORF">RHMOL_Rhmol09G0102800</name>
</gene>
<dbReference type="EMBL" id="CM046396">
    <property type="protein sequence ID" value="KAI8538431.1"/>
    <property type="molecule type" value="Genomic_DNA"/>
</dbReference>
<name>A0ACC0MCZ9_RHOML</name>
<keyword evidence="2" id="KW-1185">Reference proteome</keyword>
<dbReference type="Proteomes" id="UP001062846">
    <property type="component" value="Chromosome 9"/>
</dbReference>
<protein>
    <submittedName>
        <fullName evidence="1">Uncharacterized protein</fullName>
    </submittedName>
</protein>
<evidence type="ECO:0000313" key="2">
    <source>
        <dbReference type="Proteomes" id="UP001062846"/>
    </source>
</evidence>
<organism evidence="1 2">
    <name type="scientific">Rhododendron molle</name>
    <name type="common">Chinese azalea</name>
    <name type="synonym">Azalea mollis</name>
    <dbReference type="NCBI Taxonomy" id="49168"/>
    <lineage>
        <taxon>Eukaryota</taxon>
        <taxon>Viridiplantae</taxon>
        <taxon>Streptophyta</taxon>
        <taxon>Embryophyta</taxon>
        <taxon>Tracheophyta</taxon>
        <taxon>Spermatophyta</taxon>
        <taxon>Magnoliopsida</taxon>
        <taxon>eudicotyledons</taxon>
        <taxon>Gunneridae</taxon>
        <taxon>Pentapetalae</taxon>
        <taxon>asterids</taxon>
        <taxon>Ericales</taxon>
        <taxon>Ericaceae</taxon>
        <taxon>Ericoideae</taxon>
        <taxon>Rhodoreae</taxon>
        <taxon>Rhododendron</taxon>
    </lineage>
</organism>
<accession>A0ACC0MCZ9</accession>
<evidence type="ECO:0000313" key="1">
    <source>
        <dbReference type="EMBL" id="KAI8538431.1"/>
    </source>
</evidence>
<reference evidence="1" key="1">
    <citation type="submission" date="2022-02" db="EMBL/GenBank/DDBJ databases">
        <title>Plant Genome Project.</title>
        <authorList>
            <person name="Zhang R.-G."/>
        </authorList>
    </citation>
    <scope>NUCLEOTIDE SEQUENCE</scope>
    <source>
        <strain evidence="1">AT1</strain>
    </source>
</reference>
<proteinExistence type="predicted"/>
<comment type="caution">
    <text evidence="1">The sequence shown here is derived from an EMBL/GenBank/DDBJ whole genome shotgun (WGS) entry which is preliminary data.</text>
</comment>
<sequence length="764" mass="85333">MEIEERAAEAAQGPRVTTVAEAAAVRRPDYTAETYTPPVPHLFVPSSFSAYTPQRPEYDDETVLRDPLIHIANTWAEEGAAQRDIRGFGGACRSLVLYEGLPQRVRDLVDAAGFGEFIRTLTRSRIDHAVLVALAERWRDTTNTFHLPPGEMTMTPADFAAITGLRVGGEPIPFDSSIQNDRVALEWFLGDAPKIEEGMVKYKQFTKYLKKNVTTERDAEQMARGYLLYLFGATLYPNRRSRVHLSYLPALRDLRTASRFDWGGAALDTAYAFLGNSSRTGKSTAGYWRLWAYEVLRMYPPQCKHPDLSTLPRALIWSKKYMGPKEGRGSLDAYRLYLDELKASQVNWNPWSSAGAEPVYLTRSRAITASRVLLESAFGWQWYLGDRVTLQSLGYTAFQLSVGSGHPTNDMVHPTPDRPFAKSDKVDPNPTKKGNQIRPLGVFSGWVGRVGSMDSPNTEYQRDRLARPLGIRAFRDVRSQARGAAEERRATGERARGSEGRVRHHAGVLVRGGPPEMSWIVPVADAQGNPAEIHLVPARVEPLPVTVPVPTEWVNEAVRRMLALENLVRRAAGGFQLELRYPAPHPPQAQRAATKKPQGYTNAFLLSILNDAQGRATTRSKRTRSPPQKKLAARTSAPQAVSQRQTRSSQPAAAGKEPVRQVVARVEEQFRIAVRKRPSSEEQRAQKRPKLVLLPTFEDEEEDDGDEEDDEEEGEEEEDHSSSRSNSDDSVDDPTYREDPKDGIDDDEDNGGNTGLKDWFGGED</sequence>